<gene>
    <name evidence="1" type="ORF">SCUD_LOCUS1903</name>
</gene>
<evidence type="ECO:0000313" key="2">
    <source>
        <dbReference type="Proteomes" id="UP000279833"/>
    </source>
</evidence>
<dbReference type="WBParaSite" id="SCUD_0000190201-mRNA-1">
    <property type="protein sequence ID" value="SCUD_0000190201-mRNA-1"/>
    <property type="gene ID" value="SCUD_0000190201"/>
</dbReference>
<dbReference type="AlphaFoldDB" id="A0A183JGT0"/>
<organism evidence="3">
    <name type="scientific">Schistosoma curassoni</name>
    <dbReference type="NCBI Taxonomy" id="6186"/>
    <lineage>
        <taxon>Eukaryota</taxon>
        <taxon>Metazoa</taxon>
        <taxon>Spiralia</taxon>
        <taxon>Lophotrochozoa</taxon>
        <taxon>Platyhelminthes</taxon>
        <taxon>Trematoda</taxon>
        <taxon>Digenea</taxon>
        <taxon>Strigeidida</taxon>
        <taxon>Schistosomatoidea</taxon>
        <taxon>Schistosomatidae</taxon>
        <taxon>Schistosoma</taxon>
    </lineage>
</organism>
<evidence type="ECO:0000313" key="3">
    <source>
        <dbReference type="WBParaSite" id="SCUD_0000190201-mRNA-1"/>
    </source>
</evidence>
<dbReference type="Proteomes" id="UP000279833">
    <property type="component" value="Unassembled WGS sequence"/>
</dbReference>
<protein>
    <submittedName>
        <fullName evidence="1 3">Uncharacterized protein</fullName>
    </submittedName>
</protein>
<proteinExistence type="predicted"/>
<accession>A0A183JGT0</accession>
<name>A0A183JGT0_9TREM</name>
<keyword evidence="2" id="KW-1185">Reference proteome</keyword>
<dbReference type="EMBL" id="UZAK01001672">
    <property type="protein sequence ID" value="VDO70822.1"/>
    <property type="molecule type" value="Genomic_DNA"/>
</dbReference>
<reference evidence="3" key="1">
    <citation type="submission" date="2016-06" db="UniProtKB">
        <authorList>
            <consortium name="WormBaseParasite"/>
        </authorList>
    </citation>
    <scope>IDENTIFICATION</scope>
</reference>
<sequence length="73" mass="8044">MVVGDSQQEILNLGFLLLGTRQKGVPEISRELVLPDEFDPVSSSFTVRNVITGLSGPRPTSCRTEMYLQLIGH</sequence>
<evidence type="ECO:0000313" key="1">
    <source>
        <dbReference type="EMBL" id="VDO70822.1"/>
    </source>
</evidence>
<reference evidence="1 2" key="2">
    <citation type="submission" date="2018-11" db="EMBL/GenBank/DDBJ databases">
        <authorList>
            <consortium name="Pathogen Informatics"/>
        </authorList>
    </citation>
    <scope>NUCLEOTIDE SEQUENCE [LARGE SCALE GENOMIC DNA]</scope>
    <source>
        <strain evidence="1">Dakar</strain>
        <strain evidence="2">Dakar, Senegal</strain>
    </source>
</reference>